<dbReference type="AlphaFoldDB" id="B7FXU6"/>
<dbReference type="Proteomes" id="UP000000759">
    <property type="component" value="Chromosome 7"/>
</dbReference>
<dbReference type="GeneID" id="7200704"/>
<dbReference type="EMBL" id="CM000610">
    <property type="protein sequence ID" value="EEC48605.1"/>
    <property type="molecule type" value="Genomic_DNA"/>
</dbReference>
<dbReference type="KEGG" id="pti:PHATRDRAFT_45481"/>
<evidence type="ECO:0000313" key="2">
    <source>
        <dbReference type="EMBL" id="EEC48605.1"/>
    </source>
</evidence>
<feature type="compositionally biased region" description="Basic and acidic residues" evidence="1">
    <location>
        <begin position="54"/>
        <end position="75"/>
    </location>
</feature>
<keyword evidence="3" id="KW-1185">Reference proteome</keyword>
<reference evidence="3" key="2">
    <citation type="submission" date="2008-08" db="EMBL/GenBank/DDBJ databases">
        <authorList>
            <consortium name="Diatom Consortium"/>
            <person name="Grigoriev I."/>
            <person name="Grimwood J."/>
            <person name="Kuo A."/>
            <person name="Otillar R.P."/>
            <person name="Salamov A."/>
            <person name="Detter J.C."/>
            <person name="Lindquist E."/>
            <person name="Shapiro H."/>
            <person name="Lucas S."/>
            <person name="Glavina del Rio T."/>
            <person name="Pitluck S."/>
            <person name="Rokhsar D."/>
            <person name="Bowler C."/>
        </authorList>
    </citation>
    <scope>GENOME REANNOTATION</scope>
    <source>
        <strain evidence="3">CCAP 1055/1</strain>
    </source>
</reference>
<dbReference type="RefSeq" id="XP_002179619.1">
    <property type="nucleotide sequence ID" value="XM_002179583.1"/>
</dbReference>
<feature type="region of interest" description="Disordered" evidence="1">
    <location>
        <begin position="43"/>
        <end position="75"/>
    </location>
</feature>
<reference evidence="2 3" key="1">
    <citation type="journal article" date="2008" name="Nature">
        <title>The Phaeodactylum genome reveals the evolutionary history of diatom genomes.</title>
        <authorList>
            <person name="Bowler C."/>
            <person name="Allen A.E."/>
            <person name="Badger J.H."/>
            <person name="Grimwood J."/>
            <person name="Jabbari K."/>
            <person name="Kuo A."/>
            <person name="Maheswari U."/>
            <person name="Martens C."/>
            <person name="Maumus F."/>
            <person name="Otillar R.P."/>
            <person name="Rayko E."/>
            <person name="Salamov A."/>
            <person name="Vandepoele K."/>
            <person name="Beszteri B."/>
            <person name="Gruber A."/>
            <person name="Heijde M."/>
            <person name="Katinka M."/>
            <person name="Mock T."/>
            <person name="Valentin K."/>
            <person name="Verret F."/>
            <person name="Berges J.A."/>
            <person name="Brownlee C."/>
            <person name="Cadoret J.P."/>
            <person name="Chiovitti A."/>
            <person name="Choi C.J."/>
            <person name="Coesel S."/>
            <person name="De Martino A."/>
            <person name="Detter J.C."/>
            <person name="Durkin C."/>
            <person name="Falciatore A."/>
            <person name="Fournet J."/>
            <person name="Haruta M."/>
            <person name="Huysman M.J."/>
            <person name="Jenkins B.D."/>
            <person name="Jiroutova K."/>
            <person name="Jorgensen R.E."/>
            <person name="Joubert Y."/>
            <person name="Kaplan A."/>
            <person name="Kroger N."/>
            <person name="Kroth P.G."/>
            <person name="La Roche J."/>
            <person name="Lindquist E."/>
            <person name="Lommer M."/>
            <person name="Martin-Jezequel V."/>
            <person name="Lopez P.J."/>
            <person name="Lucas S."/>
            <person name="Mangogna M."/>
            <person name="McGinnis K."/>
            <person name="Medlin L.K."/>
            <person name="Montsant A."/>
            <person name="Oudot-Le Secq M.P."/>
            <person name="Napoli C."/>
            <person name="Obornik M."/>
            <person name="Parker M.S."/>
            <person name="Petit J.L."/>
            <person name="Porcel B.M."/>
            <person name="Poulsen N."/>
            <person name="Robison M."/>
            <person name="Rychlewski L."/>
            <person name="Rynearson T.A."/>
            <person name="Schmutz J."/>
            <person name="Shapiro H."/>
            <person name="Siaut M."/>
            <person name="Stanley M."/>
            <person name="Sussman M.R."/>
            <person name="Taylor A.R."/>
            <person name="Vardi A."/>
            <person name="von Dassow P."/>
            <person name="Vyverman W."/>
            <person name="Willis A."/>
            <person name="Wyrwicz L.S."/>
            <person name="Rokhsar D.S."/>
            <person name="Weissenbach J."/>
            <person name="Armbrust E.V."/>
            <person name="Green B.R."/>
            <person name="Van de Peer Y."/>
            <person name="Grigoriev I.V."/>
        </authorList>
    </citation>
    <scope>NUCLEOTIDE SEQUENCE [LARGE SCALE GENOMIC DNA]</scope>
    <source>
        <strain evidence="2 3">CCAP 1055/1</strain>
    </source>
</reference>
<protein>
    <submittedName>
        <fullName evidence="2">Uncharacterized protein</fullName>
    </submittedName>
</protein>
<accession>B7FXU6</accession>
<dbReference type="InParanoid" id="B7FXU6"/>
<evidence type="ECO:0000256" key="1">
    <source>
        <dbReference type="SAM" id="MobiDB-lite"/>
    </source>
</evidence>
<feature type="region of interest" description="Disordered" evidence="1">
    <location>
        <begin position="205"/>
        <end position="229"/>
    </location>
</feature>
<evidence type="ECO:0000313" key="3">
    <source>
        <dbReference type="Proteomes" id="UP000000759"/>
    </source>
</evidence>
<dbReference type="PaxDb" id="2850-Phatr45481"/>
<gene>
    <name evidence="2" type="ORF">PHATRDRAFT_45481</name>
</gene>
<proteinExistence type="predicted"/>
<sequence length="313" mass="35204">MSWSREHGTNRHLNPKEEKIEIREALKRSTRRKSSAPIMAYKAIRSDTAPSPTRELEWPEETNKEPATEEDREERTRILEALRTAKNLPSLFAVLKVANEFISTEKRRQLSAYEQRLLRDATVAIPYLMYKETVEHLTRPLSFGGLAFSVAKAKQISEQLFKSIGPACCFQYMTESTITREALHAALTNRRERTLNKMPSNLQVVYRPNSEGDSKGYTTEGENQNGSIPSIKRCSDSITDLFRIATTGPRTLGATESRPLFFKSLQTHSPCQNSAAFAASSAFVPLDFLFPKTLRAVTDGRAIPFGTGWKAVA</sequence>
<feature type="compositionally biased region" description="Polar residues" evidence="1">
    <location>
        <begin position="216"/>
        <end position="228"/>
    </location>
</feature>
<name>B7FXU6_PHATC</name>
<dbReference type="HOGENOM" id="CLU_889858_0_0_1"/>
<organism evidence="2 3">
    <name type="scientific">Phaeodactylum tricornutum (strain CCAP 1055/1)</name>
    <dbReference type="NCBI Taxonomy" id="556484"/>
    <lineage>
        <taxon>Eukaryota</taxon>
        <taxon>Sar</taxon>
        <taxon>Stramenopiles</taxon>
        <taxon>Ochrophyta</taxon>
        <taxon>Bacillariophyta</taxon>
        <taxon>Bacillariophyceae</taxon>
        <taxon>Bacillariophycidae</taxon>
        <taxon>Naviculales</taxon>
        <taxon>Phaeodactylaceae</taxon>
        <taxon>Phaeodactylum</taxon>
    </lineage>
</organism>